<evidence type="ECO:0000256" key="1">
    <source>
        <dbReference type="SAM" id="MobiDB-lite"/>
    </source>
</evidence>
<protein>
    <submittedName>
        <fullName evidence="2">Uncharacterized protein</fullName>
    </submittedName>
</protein>
<reference evidence="2 3" key="1">
    <citation type="submission" date="2019-05" db="EMBL/GenBank/DDBJ databases">
        <title>Another draft genome of Portunus trituberculatus and its Hox gene families provides insights of decapod evolution.</title>
        <authorList>
            <person name="Jeong J.-H."/>
            <person name="Song I."/>
            <person name="Kim S."/>
            <person name="Choi T."/>
            <person name="Kim D."/>
            <person name="Ryu S."/>
            <person name="Kim W."/>
        </authorList>
    </citation>
    <scope>NUCLEOTIDE SEQUENCE [LARGE SCALE GENOMIC DNA]</scope>
    <source>
        <tissue evidence="2">Muscle</tissue>
    </source>
</reference>
<feature type="compositionally biased region" description="Polar residues" evidence="1">
    <location>
        <begin position="64"/>
        <end position="76"/>
    </location>
</feature>
<name>A0A5B7ISB5_PORTR</name>
<keyword evidence="3" id="KW-1185">Reference proteome</keyword>
<gene>
    <name evidence="2" type="ORF">E2C01_079818</name>
</gene>
<accession>A0A5B7ISB5</accession>
<evidence type="ECO:0000313" key="3">
    <source>
        <dbReference type="Proteomes" id="UP000324222"/>
    </source>
</evidence>
<evidence type="ECO:0000313" key="2">
    <source>
        <dbReference type="EMBL" id="MPC85059.1"/>
    </source>
</evidence>
<feature type="region of interest" description="Disordered" evidence="1">
    <location>
        <begin position="61"/>
        <end position="83"/>
    </location>
</feature>
<organism evidence="2 3">
    <name type="scientific">Portunus trituberculatus</name>
    <name type="common">Swimming crab</name>
    <name type="synonym">Neptunus trituberculatus</name>
    <dbReference type="NCBI Taxonomy" id="210409"/>
    <lineage>
        <taxon>Eukaryota</taxon>
        <taxon>Metazoa</taxon>
        <taxon>Ecdysozoa</taxon>
        <taxon>Arthropoda</taxon>
        <taxon>Crustacea</taxon>
        <taxon>Multicrustacea</taxon>
        <taxon>Malacostraca</taxon>
        <taxon>Eumalacostraca</taxon>
        <taxon>Eucarida</taxon>
        <taxon>Decapoda</taxon>
        <taxon>Pleocyemata</taxon>
        <taxon>Brachyura</taxon>
        <taxon>Eubrachyura</taxon>
        <taxon>Portunoidea</taxon>
        <taxon>Portunidae</taxon>
        <taxon>Portuninae</taxon>
        <taxon>Portunus</taxon>
    </lineage>
</organism>
<comment type="caution">
    <text evidence="2">The sequence shown here is derived from an EMBL/GenBank/DDBJ whole genome shotgun (WGS) entry which is preliminary data.</text>
</comment>
<proteinExistence type="predicted"/>
<dbReference type="EMBL" id="VSRR010067183">
    <property type="protein sequence ID" value="MPC85059.1"/>
    <property type="molecule type" value="Genomic_DNA"/>
</dbReference>
<dbReference type="AlphaFoldDB" id="A0A5B7ISB5"/>
<dbReference type="Proteomes" id="UP000324222">
    <property type="component" value="Unassembled WGS sequence"/>
</dbReference>
<sequence>MARAEHFTGDSAGSHQVDRPLSRRSRASSFMTPFISASGTPHRDHMVINSSITPRLVFWHRPQQHPTSRQTSQTLITHLGRTL</sequence>
<feature type="region of interest" description="Disordered" evidence="1">
    <location>
        <begin position="1"/>
        <end position="26"/>
    </location>
</feature>